<dbReference type="AlphaFoldDB" id="A0A8C4J715"/>
<dbReference type="CTD" id="2172"/>
<feature type="compositionally biased region" description="Pro residues" evidence="6">
    <location>
        <begin position="24"/>
        <end position="35"/>
    </location>
</feature>
<dbReference type="GO" id="GO:0005737">
    <property type="term" value="C:cytoplasm"/>
    <property type="evidence" value="ECO:0007669"/>
    <property type="project" value="UniProtKB-SubCell"/>
</dbReference>
<feature type="compositionally biased region" description="Polar residues" evidence="6">
    <location>
        <begin position="47"/>
        <end position="63"/>
    </location>
</feature>
<dbReference type="InterPro" id="IPR031259">
    <property type="entry name" value="ILBP"/>
</dbReference>
<feature type="region of interest" description="Disordered" evidence="6">
    <location>
        <begin position="1"/>
        <end position="78"/>
    </location>
</feature>
<dbReference type="RefSeq" id="XP_025974394.2">
    <property type="nucleotide sequence ID" value="XM_026118609.2"/>
</dbReference>
<keyword evidence="4" id="KW-0963">Cytoplasm</keyword>
<dbReference type="FunFam" id="2.40.128.20:FF:000006">
    <property type="entry name" value="Fatty acid-binding protein, liver"/>
    <property type="match status" value="1"/>
</dbReference>
<dbReference type="GO" id="GO:0008289">
    <property type="term" value="F:lipid binding"/>
    <property type="evidence" value="ECO:0007669"/>
    <property type="project" value="UniProtKB-KW"/>
</dbReference>
<feature type="compositionally biased region" description="Low complexity" evidence="6">
    <location>
        <begin position="36"/>
        <end position="46"/>
    </location>
</feature>
<evidence type="ECO:0000313" key="9">
    <source>
        <dbReference type="Proteomes" id="UP000694423"/>
    </source>
</evidence>
<dbReference type="CDD" id="cd19446">
    <property type="entry name" value="FABP6"/>
    <property type="match status" value="1"/>
</dbReference>
<dbReference type="SUPFAM" id="SSF50814">
    <property type="entry name" value="Lipocalins"/>
    <property type="match status" value="1"/>
</dbReference>
<dbReference type="InterPro" id="IPR000463">
    <property type="entry name" value="Fatty_acid-bd"/>
</dbReference>
<comment type="subcellular location">
    <subcellularLocation>
        <location evidence="1">Cytoplasm</location>
    </subcellularLocation>
</comment>
<dbReference type="Gene3D" id="2.40.128.20">
    <property type="match status" value="1"/>
</dbReference>
<comment type="similarity">
    <text evidence="2">Belongs to the calycin superfamily. Fatty-acid binding protein (FABP) family.</text>
</comment>
<dbReference type="PANTHER" id="PTHR11955">
    <property type="entry name" value="FATTY ACID BINDING PROTEIN"/>
    <property type="match status" value="1"/>
</dbReference>
<evidence type="ECO:0000256" key="2">
    <source>
        <dbReference type="ARBA" id="ARBA00008390"/>
    </source>
</evidence>
<dbReference type="PRINTS" id="PR00178">
    <property type="entry name" value="FATTYACIDBP"/>
</dbReference>
<evidence type="ECO:0000313" key="8">
    <source>
        <dbReference type="Ensembl" id="ENSDNVP00000004100.1"/>
    </source>
</evidence>
<proteinExistence type="inferred from homology"/>
<evidence type="ECO:0000259" key="7">
    <source>
        <dbReference type="PROSITE" id="PS00214"/>
    </source>
</evidence>
<keyword evidence="5" id="KW-0446">Lipid-binding</keyword>
<reference evidence="8" key="2">
    <citation type="submission" date="2025-09" db="UniProtKB">
        <authorList>
            <consortium name="Ensembl"/>
        </authorList>
    </citation>
    <scope>IDENTIFICATION</scope>
</reference>
<name>A0A8C4J715_DRONO</name>
<evidence type="ECO:0000256" key="1">
    <source>
        <dbReference type="ARBA" id="ARBA00004496"/>
    </source>
</evidence>
<dbReference type="Pfam" id="PF14651">
    <property type="entry name" value="Lipocalin_7"/>
    <property type="match status" value="1"/>
</dbReference>
<keyword evidence="9" id="KW-1185">Reference proteome</keyword>
<dbReference type="GeneID" id="112994341"/>
<evidence type="ECO:0000256" key="4">
    <source>
        <dbReference type="ARBA" id="ARBA00022490"/>
    </source>
</evidence>
<accession>A0A8C4J715</accession>
<dbReference type="PROSITE" id="PS00214">
    <property type="entry name" value="FABP"/>
    <property type="match status" value="1"/>
</dbReference>
<dbReference type="Ensembl" id="ENSDNVT00000004939.1">
    <property type="protein sequence ID" value="ENSDNVP00000004100.1"/>
    <property type="gene ID" value="ENSDNVG00000002920.1"/>
</dbReference>
<evidence type="ECO:0000256" key="3">
    <source>
        <dbReference type="ARBA" id="ARBA00022448"/>
    </source>
</evidence>
<dbReference type="InterPro" id="IPR012674">
    <property type="entry name" value="Calycin"/>
</dbReference>
<dbReference type="Proteomes" id="UP000694423">
    <property type="component" value="Unplaced"/>
</dbReference>
<evidence type="ECO:0000256" key="6">
    <source>
        <dbReference type="SAM" id="MobiDB-lite"/>
    </source>
</evidence>
<protein>
    <submittedName>
        <fullName evidence="8">Fatty acid binding protein 6</fullName>
    </submittedName>
</protein>
<sequence>MAAIFSAASPPPPSSSGIDNRGLPRPPGREGPPPKAASGSLLASAARFSTANGDRSSPSSPAGTSRWPAGTSFNEESGRGRGALLAASSVCITEKQQMDSMYHLWLKSDLGIILEFPTLFSSVSSPARMKHCLEESCGVFLSTVRSIFQGLCGISTPVTLSPALLLYQPYHQGNMAFTGKYEVESDENYDDFMKKIGIPSDIIEKGRNFKIVSEVVQNGDEFTWSQHYPGGHSMNNKFTIGKEADLEAVGGKKFKATVKMEDGKIVADFPNYHHTAEISGGKLVEISTAGGVTYKRISKRIA</sequence>
<dbReference type="KEGG" id="dne:112994341"/>
<organism evidence="8 9">
    <name type="scientific">Dromaius novaehollandiae</name>
    <name type="common">Emu</name>
    <dbReference type="NCBI Taxonomy" id="8790"/>
    <lineage>
        <taxon>Eukaryota</taxon>
        <taxon>Metazoa</taxon>
        <taxon>Chordata</taxon>
        <taxon>Craniata</taxon>
        <taxon>Vertebrata</taxon>
        <taxon>Euteleostomi</taxon>
        <taxon>Archelosauria</taxon>
        <taxon>Archosauria</taxon>
        <taxon>Dinosauria</taxon>
        <taxon>Saurischia</taxon>
        <taxon>Theropoda</taxon>
        <taxon>Coelurosauria</taxon>
        <taxon>Aves</taxon>
        <taxon>Palaeognathae</taxon>
        <taxon>Casuariiformes</taxon>
        <taxon>Dromaiidae</taxon>
        <taxon>Dromaius</taxon>
    </lineage>
</organism>
<gene>
    <name evidence="8" type="primary">FABP6</name>
</gene>
<reference evidence="8" key="1">
    <citation type="submission" date="2025-08" db="UniProtKB">
        <authorList>
            <consortium name="Ensembl"/>
        </authorList>
    </citation>
    <scope>IDENTIFICATION</scope>
</reference>
<feature type="domain" description="Cytosolic fatty-acid binding proteins" evidence="7">
    <location>
        <begin position="179"/>
        <end position="196"/>
    </location>
</feature>
<evidence type="ECO:0000256" key="5">
    <source>
        <dbReference type="ARBA" id="ARBA00023121"/>
    </source>
</evidence>
<keyword evidence="3" id="KW-0813">Transport</keyword>